<keyword evidence="1" id="KW-1185">Reference proteome</keyword>
<dbReference type="Proteomes" id="UP000050795">
    <property type="component" value="Unassembled WGS sequence"/>
</dbReference>
<protein>
    <submittedName>
        <fullName evidence="2">TIL domain-containing protein</fullName>
    </submittedName>
</protein>
<dbReference type="AlphaFoldDB" id="A0A183WJT1"/>
<proteinExistence type="predicted"/>
<dbReference type="OrthoDB" id="10273720at2759"/>
<organism evidence="1 2">
    <name type="scientific">Trichobilharzia regenti</name>
    <name type="common">Nasal bird schistosome</name>
    <dbReference type="NCBI Taxonomy" id="157069"/>
    <lineage>
        <taxon>Eukaryota</taxon>
        <taxon>Metazoa</taxon>
        <taxon>Spiralia</taxon>
        <taxon>Lophotrochozoa</taxon>
        <taxon>Platyhelminthes</taxon>
        <taxon>Trematoda</taxon>
        <taxon>Digenea</taxon>
        <taxon>Strigeidida</taxon>
        <taxon>Schistosomatoidea</taxon>
        <taxon>Schistosomatidae</taxon>
        <taxon>Trichobilharzia</taxon>
    </lineage>
</organism>
<dbReference type="WBParaSite" id="TREG1_98080.1">
    <property type="protein sequence ID" value="TREG1_98080.1"/>
    <property type="gene ID" value="TREG1_98080"/>
</dbReference>
<reference evidence="2" key="2">
    <citation type="submission" date="2023-11" db="UniProtKB">
        <authorList>
            <consortium name="WormBaseParasite"/>
        </authorList>
    </citation>
    <scope>IDENTIFICATION</scope>
</reference>
<sequence>MNEKSNQTDPKLTSEILPENIITPQIIEQHCKLHACPPNYSPWFTPACNERVKCTCGVGKRIKTRCKPVTRC</sequence>
<evidence type="ECO:0000313" key="2">
    <source>
        <dbReference type="WBParaSite" id="TREG1_98080.1"/>
    </source>
</evidence>
<accession>A0A183WJT1</accession>
<evidence type="ECO:0000313" key="1">
    <source>
        <dbReference type="Proteomes" id="UP000050795"/>
    </source>
</evidence>
<reference evidence="1" key="1">
    <citation type="submission" date="2022-06" db="EMBL/GenBank/DDBJ databases">
        <authorList>
            <person name="Berger JAMES D."/>
            <person name="Berger JAMES D."/>
        </authorList>
    </citation>
    <scope>NUCLEOTIDE SEQUENCE [LARGE SCALE GENOMIC DNA]</scope>
</reference>
<name>A0A183WJT1_TRIRE</name>